<feature type="transmembrane region" description="Helical" evidence="7">
    <location>
        <begin position="220"/>
        <end position="242"/>
    </location>
</feature>
<feature type="transmembrane region" description="Helical" evidence="7">
    <location>
        <begin position="142"/>
        <end position="159"/>
    </location>
</feature>
<evidence type="ECO:0000256" key="4">
    <source>
        <dbReference type="ARBA" id="ARBA00022692"/>
    </source>
</evidence>
<keyword evidence="6 7" id="KW-0472">Membrane</keyword>
<keyword evidence="9" id="KW-1185">Reference proteome</keyword>
<dbReference type="GeneID" id="5601953"/>
<dbReference type="PANTHER" id="PTHR36122">
    <property type="entry name" value="NICOTINAMIDE RIBOSIDE TRANSPORTER PNUC"/>
    <property type="match status" value="1"/>
</dbReference>
<feature type="transmembrane region" description="Helical" evidence="7">
    <location>
        <begin position="171"/>
        <end position="188"/>
    </location>
</feature>
<evidence type="ECO:0000256" key="7">
    <source>
        <dbReference type="SAM" id="Phobius"/>
    </source>
</evidence>
<proteinExistence type="predicted"/>
<keyword evidence="5 7" id="KW-1133">Transmembrane helix</keyword>
<evidence type="ECO:0000313" key="9">
    <source>
        <dbReference type="Proteomes" id="UP000000714"/>
    </source>
</evidence>
<accession>A6MAB6</accession>
<evidence type="ECO:0000256" key="6">
    <source>
        <dbReference type="ARBA" id="ARBA00023136"/>
    </source>
</evidence>
<dbReference type="Pfam" id="PF04973">
    <property type="entry name" value="NMN_transporter"/>
    <property type="match status" value="1"/>
</dbReference>
<dbReference type="GO" id="GO:0034257">
    <property type="term" value="F:nicotinamide riboside transmembrane transporter activity"/>
    <property type="evidence" value="ECO:0007669"/>
    <property type="project" value="InterPro"/>
</dbReference>
<gene>
    <name evidence="8" type="ORF">KSY1p052</name>
</gene>
<keyword evidence="4 7" id="KW-0812">Transmembrane</keyword>
<dbReference type="OrthoDB" id="21850at10239"/>
<comment type="subcellular location">
    <subcellularLocation>
        <location evidence="1">Cell membrane</location>
        <topology evidence="1">Multi-pass membrane protein</topology>
    </subcellularLocation>
</comment>
<feature type="transmembrane region" description="Helical" evidence="7">
    <location>
        <begin position="87"/>
        <end position="107"/>
    </location>
</feature>
<feature type="transmembrane region" description="Helical" evidence="7">
    <location>
        <begin position="195"/>
        <end position="214"/>
    </location>
</feature>
<keyword evidence="3" id="KW-1003">Cell membrane</keyword>
<evidence type="ECO:0000256" key="5">
    <source>
        <dbReference type="ARBA" id="ARBA00022989"/>
    </source>
</evidence>
<dbReference type="NCBIfam" id="TIGR01528">
    <property type="entry name" value="NMN_trans_PnuC"/>
    <property type="match status" value="1"/>
</dbReference>
<dbReference type="InterPro" id="IPR006419">
    <property type="entry name" value="NMN_transpt_PnuC"/>
</dbReference>
<sequence>MFSHIKHITKHEVANNIKQLFTLRYYKDGLSGWTPQSRILWLIGLAVIFVTAAPHGFDSINVIATLGGMIGFTCTMTITNGKSVNGILGFISAILISTVAIHSGNYADVSMQSMYILFLDLPIMLFGNQWSQAKIKAFDMNAVKLILAVAIIGFSLMYVLDTSVFLSPRPMIDSISATTGFVGLFLMLGKYRAQYVAWMLGSVISITLWLMTALQGDANWVMFATYCVYMSSSLIGMFWSVWSHPEKVN</sequence>
<dbReference type="RefSeq" id="YP_001469050.1">
    <property type="nucleotide sequence ID" value="NC_009817.1"/>
</dbReference>
<dbReference type="GO" id="GO:0005886">
    <property type="term" value="C:plasma membrane"/>
    <property type="evidence" value="ECO:0007669"/>
    <property type="project" value="UniProtKB-SubCell"/>
</dbReference>
<protein>
    <submittedName>
        <fullName evidence="8">Gp052</fullName>
    </submittedName>
</protein>
<feature type="transmembrane region" description="Helical" evidence="7">
    <location>
        <begin position="113"/>
        <end position="130"/>
    </location>
</feature>
<evidence type="ECO:0000256" key="1">
    <source>
        <dbReference type="ARBA" id="ARBA00004651"/>
    </source>
</evidence>
<evidence type="ECO:0000256" key="2">
    <source>
        <dbReference type="ARBA" id="ARBA00022448"/>
    </source>
</evidence>
<reference evidence="8 9" key="1">
    <citation type="journal article" date="2007" name="Virology">
        <title>KSY1, a lactococcal phage with a T7-like transcription.</title>
        <authorList>
            <person name="Chopin A."/>
            <person name="Deveau H."/>
            <person name="Ehrlich S.D."/>
            <person name="Moineau S."/>
            <person name="Chopin M.C."/>
        </authorList>
    </citation>
    <scope>NUCLEOTIDE SEQUENCE</scope>
</reference>
<dbReference type="EMBL" id="DQ535032">
    <property type="protein sequence ID" value="ABG21594.1"/>
    <property type="molecule type" value="Genomic_DNA"/>
</dbReference>
<keyword evidence="2" id="KW-0813">Transport</keyword>
<feature type="transmembrane region" description="Helical" evidence="7">
    <location>
        <begin position="39"/>
        <end position="57"/>
    </location>
</feature>
<dbReference type="Proteomes" id="UP000000714">
    <property type="component" value="Segment"/>
</dbReference>
<evidence type="ECO:0000313" key="8">
    <source>
        <dbReference type="EMBL" id="ABG21594.1"/>
    </source>
</evidence>
<dbReference type="PANTHER" id="PTHR36122:SF2">
    <property type="entry name" value="NICOTINAMIDE RIBOSIDE TRANSPORTER PNUC"/>
    <property type="match status" value="1"/>
</dbReference>
<name>A6MAB6_9CAUD</name>
<dbReference type="KEGG" id="vg:5601953"/>
<organism evidence="8 9">
    <name type="scientific">Lactococcus phage KSY1</name>
    <dbReference type="NCBI Taxonomy" id="2913972"/>
    <lineage>
        <taxon>Viruses</taxon>
        <taxon>Duplodnaviria</taxon>
        <taxon>Heunggongvirae</taxon>
        <taxon>Uroviricota</taxon>
        <taxon>Caudoviricetes</taxon>
        <taxon>Chopinvirus</taxon>
        <taxon>Chopinvirus KSY1</taxon>
    </lineage>
</organism>
<evidence type="ECO:0000256" key="3">
    <source>
        <dbReference type="ARBA" id="ARBA00022475"/>
    </source>
</evidence>